<gene>
    <name evidence="12" type="ORF">K493DRAFT_341178</name>
</gene>
<evidence type="ECO:0000256" key="6">
    <source>
        <dbReference type="ARBA" id="ARBA00023015"/>
    </source>
</evidence>
<keyword evidence="9" id="KW-0539">Nucleus</keyword>
<evidence type="ECO:0000259" key="10">
    <source>
        <dbReference type="Pfam" id="PF20644"/>
    </source>
</evidence>
<evidence type="ECO:0000313" key="13">
    <source>
        <dbReference type="Proteomes" id="UP000193498"/>
    </source>
</evidence>
<dbReference type="GO" id="GO:0001164">
    <property type="term" value="F:RNA polymerase I core promoter sequence-specific DNA binding"/>
    <property type="evidence" value="ECO:0007669"/>
    <property type="project" value="InterPro"/>
</dbReference>
<keyword evidence="13" id="KW-1185">Reference proteome</keyword>
<dbReference type="GO" id="GO:0070860">
    <property type="term" value="C:RNA polymerase I core factor complex"/>
    <property type="evidence" value="ECO:0007669"/>
    <property type="project" value="InterPro"/>
</dbReference>
<dbReference type="Pfam" id="PF20645">
    <property type="entry name" value="Rrn7_cyclin_C"/>
    <property type="match status" value="1"/>
</dbReference>
<feature type="domain" description="Rrn7/TAF1B C-terminal cyclin" evidence="11">
    <location>
        <begin position="256"/>
        <end position="405"/>
    </location>
</feature>
<dbReference type="AlphaFoldDB" id="A0A1Y1XSF9"/>
<evidence type="ECO:0000256" key="3">
    <source>
        <dbReference type="ARBA" id="ARBA00022723"/>
    </source>
</evidence>
<accession>A0A1Y1XSF9</accession>
<evidence type="ECO:0000256" key="8">
    <source>
        <dbReference type="ARBA" id="ARBA00023163"/>
    </source>
</evidence>
<evidence type="ECO:0000256" key="9">
    <source>
        <dbReference type="ARBA" id="ARBA00023242"/>
    </source>
</evidence>
<evidence type="ECO:0008006" key="14">
    <source>
        <dbReference type="Google" id="ProtNLM"/>
    </source>
</evidence>
<protein>
    <recommendedName>
        <fullName evidence="14">RRN7-type domain-containing protein</fullName>
    </recommendedName>
</protein>
<evidence type="ECO:0000313" key="12">
    <source>
        <dbReference type="EMBL" id="ORX88615.1"/>
    </source>
</evidence>
<dbReference type="GO" id="GO:0042790">
    <property type="term" value="P:nucleolar large rRNA transcription by RNA polymerase I"/>
    <property type="evidence" value="ECO:0007669"/>
    <property type="project" value="TreeGrafter"/>
</dbReference>
<keyword evidence="4" id="KW-0863">Zinc-finger</keyword>
<dbReference type="FunCoup" id="A0A1Y1XSF9">
    <property type="interactions" value="54"/>
</dbReference>
<evidence type="ECO:0000259" key="11">
    <source>
        <dbReference type="Pfam" id="PF20645"/>
    </source>
</evidence>
<evidence type="ECO:0000256" key="1">
    <source>
        <dbReference type="ARBA" id="ARBA00004604"/>
    </source>
</evidence>
<keyword evidence="3" id="KW-0479">Metal-binding</keyword>
<comment type="caution">
    <text evidence="12">The sequence shown here is derived from an EMBL/GenBank/DDBJ whole genome shotgun (WGS) entry which is preliminary data.</text>
</comment>
<keyword evidence="8" id="KW-0804">Transcription</keyword>
<evidence type="ECO:0000256" key="7">
    <source>
        <dbReference type="ARBA" id="ARBA00023125"/>
    </source>
</evidence>
<dbReference type="InParanoid" id="A0A1Y1XSF9"/>
<dbReference type="InterPro" id="IPR048538">
    <property type="entry name" value="Rrn7_cyclin_C"/>
</dbReference>
<comment type="similarity">
    <text evidence="2">Belongs to the RRN7/TAF1B family.</text>
</comment>
<reference evidence="12 13" key="1">
    <citation type="submission" date="2016-07" db="EMBL/GenBank/DDBJ databases">
        <title>Pervasive Adenine N6-methylation of Active Genes in Fungi.</title>
        <authorList>
            <consortium name="DOE Joint Genome Institute"/>
            <person name="Mondo S.J."/>
            <person name="Dannebaum R.O."/>
            <person name="Kuo R.C."/>
            <person name="Labutti K."/>
            <person name="Haridas S."/>
            <person name="Kuo A."/>
            <person name="Salamov A."/>
            <person name="Ahrendt S.R."/>
            <person name="Lipzen A."/>
            <person name="Sullivan W."/>
            <person name="Andreopoulos W.B."/>
            <person name="Clum A."/>
            <person name="Lindquist E."/>
            <person name="Daum C."/>
            <person name="Ramamoorthy G.K."/>
            <person name="Gryganskyi A."/>
            <person name="Culley D."/>
            <person name="Magnuson J.K."/>
            <person name="James T.Y."/>
            <person name="O'Malley M.A."/>
            <person name="Stajich J.E."/>
            <person name="Spatafora J.W."/>
            <person name="Visel A."/>
            <person name="Grigoriev I.V."/>
        </authorList>
    </citation>
    <scope>NUCLEOTIDE SEQUENCE [LARGE SCALE GENOMIC DNA]</scope>
    <source>
        <strain evidence="12 13">CBS 931.73</strain>
    </source>
</reference>
<dbReference type="Proteomes" id="UP000193498">
    <property type="component" value="Unassembled WGS sequence"/>
</dbReference>
<feature type="domain" description="Rrn7/TAF1B N-terminal cyclin" evidence="10">
    <location>
        <begin position="79"/>
        <end position="237"/>
    </location>
</feature>
<dbReference type="STRING" id="1314790.A0A1Y1XSF9"/>
<keyword evidence="5" id="KW-0862">Zinc</keyword>
<evidence type="ECO:0000256" key="5">
    <source>
        <dbReference type="ARBA" id="ARBA00022833"/>
    </source>
</evidence>
<keyword evidence="7" id="KW-0238">DNA-binding</keyword>
<sequence>MKKPTCPICKSRRWFRNDLGFLICEFGHQLQGHQEEELDIEDVRGGRTTRKKRLNHNEEEKRIEVLYGERGRFLLFQCFQIILRKQLNTLIVDLGFPAQLEKVVQELWTLYVSQAGLTINESDVEFFDKIQKEDVSDKDEIAKLEEEIDQAYDKPLDENEENDPEEVTVTEVIESEPDAMPATTSGLDPKDLRLEWSLILCYLGMQWLKLPVLLVDLHRLASNKQLAYLTAYNTLPQRLLIHISKEQAFTLRAKTIPSCDKLHRSAAMLARFFENKFSIVIPEINTPPVLYRFVRELVLPSEFFVCAMKLIELCQFNMHIHSADPPPSCLIMGALIASVKLFYGFDDVPRAGDPLNITESLPKIHDWFYSISKQTSQLSRTHVPSDYSNLREYAKKNLDEFVEFCQEFVKEGGEKGADDITRHFESINQATGFTPVFELTNHTTEDDDQLASFYRDKSFECYDAGDQYISYQYPPDPLGAFHPQYGRILEIAGKLVGVHPHVVHRSVALVEAKMKEKAL</sequence>
<dbReference type="PANTHER" id="PTHR31576">
    <property type="entry name" value="TATA BOX-BINDING PROTEIN-ASSOCIATED FACTOR RNA POLYMERASE I SUBUNIT B"/>
    <property type="match status" value="1"/>
</dbReference>
<comment type="subcellular location">
    <subcellularLocation>
        <location evidence="1">Nucleus</location>
        <location evidence="1">Nucleolus</location>
    </subcellularLocation>
</comment>
<keyword evidence="6" id="KW-0805">Transcription regulation</keyword>
<dbReference type="GO" id="GO:0008270">
    <property type="term" value="F:zinc ion binding"/>
    <property type="evidence" value="ECO:0007669"/>
    <property type="project" value="UniProtKB-KW"/>
</dbReference>
<organism evidence="12 13">
    <name type="scientific">Basidiobolus meristosporus CBS 931.73</name>
    <dbReference type="NCBI Taxonomy" id="1314790"/>
    <lineage>
        <taxon>Eukaryota</taxon>
        <taxon>Fungi</taxon>
        <taxon>Fungi incertae sedis</taxon>
        <taxon>Zoopagomycota</taxon>
        <taxon>Entomophthoromycotina</taxon>
        <taxon>Basidiobolomycetes</taxon>
        <taxon>Basidiobolales</taxon>
        <taxon>Basidiobolaceae</taxon>
        <taxon>Basidiobolus</taxon>
    </lineage>
</organism>
<dbReference type="EMBL" id="MCFE01000515">
    <property type="protein sequence ID" value="ORX88615.1"/>
    <property type="molecule type" value="Genomic_DNA"/>
</dbReference>
<dbReference type="InterPro" id="IPR048540">
    <property type="entry name" value="Rrn7_cyclin_N"/>
</dbReference>
<evidence type="ECO:0000256" key="2">
    <source>
        <dbReference type="ARBA" id="ARBA00006899"/>
    </source>
</evidence>
<name>A0A1Y1XSF9_9FUNG</name>
<dbReference type="OrthoDB" id="428577at2759"/>
<dbReference type="PANTHER" id="PTHR31576:SF2">
    <property type="entry name" value="TATA BOX-BINDING PROTEIN-ASSOCIATED FACTOR RNA POLYMERASE I SUBUNIT B"/>
    <property type="match status" value="1"/>
</dbReference>
<proteinExistence type="inferred from homology"/>
<dbReference type="Pfam" id="PF20644">
    <property type="entry name" value="Rrn7_cyclin_N"/>
    <property type="match status" value="1"/>
</dbReference>
<evidence type="ECO:0000256" key="4">
    <source>
        <dbReference type="ARBA" id="ARBA00022771"/>
    </source>
</evidence>
<dbReference type="InterPro" id="IPR033599">
    <property type="entry name" value="TAF1B/Rrn7"/>
</dbReference>